<dbReference type="RefSeq" id="WP_101626932.1">
    <property type="nucleotide sequence ID" value="NZ_NJPO01000104.1"/>
</dbReference>
<evidence type="ECO:0000256" key="3">
    <source>
        <dbReference type="ARBA" id="ARBA00023274"/>
    </source>
</evidence>
<dbReference type="PANTHER" id="PTHR33343:SF1">
    <property type="entry name" value="LARGE RIBOSOMAL SUBUNIT PROTEIN BL35M"/>
    <property type="match status" value="1"/>
</dbReference>
<dbReference type="PROSITE" id="PS00936">
    <property type="entry name" value="RIBOSOMAL_L35"/>
    <property type="match status" value="1"/>
</dbReference>
<evidence type="ECO:0000313" key="8">
    <source>
        <dbReference type="Proteomes" id="UP000234253"/>
    </source>
</evidence>
<dbReference type="InterPro" id="IPR018265">
    <property type="entry name" value="Ribosomal_bL35_CS"/>
</dbReference>
<proteinExistence type="inferred from homology"/>
<dbReference type="Proteomes" id="UP000234253">
    <property type="component" value="Unassembled WGS sequence"/>
</dbReference>
<evidence type="ECO:0000256" key="6">
    <source>
        <dbReference type="RuleBase" id="RU000568"/>
    </source>
</evidence>
<keyword evidence="2 5" id="KW-0689">Ribosomal protein</keyword>
<sequence>MPKIKSVRGAIKRFKKISTGGFKHKHAHLRHLLTKKSTNRKRHLRFKSLVSKGDKSLVVRCLPYA</sequence>
<evidence type="ECO:0000256" key="4">
    <source>
        <dbReference type="ARBA" id="ARBA00071664"/>
    </source>
</evidence>
<dbReference type="InterPro" id="IPR037229">
    <property type="entry name" value="Ribosomal_bL35_sf"/>
</dbReference>
<dbReference type="GO" id="GO:0003735">
    <property type="term" value="F:structural constituent of ribosome"/>
    <property type="evidence" value="ECO:0007669"/>
    <property type="project" value="InterPro"/>
</dbReference>
<dbReference type="OrthoDB" id="47476at2"/>
<evidence type="ECO:0000313" key="7">
    <source>
        <dbReference type="EMBL" id="PLK58558.1"/>
    </source>
</evidence>
<dbReference type="PANTHER" id="PTHR33343">
    <property type="entry name" value="54S RIBOSOMAL PROTEIN BL35M"/>
    <property type="match status" value="1"/>
</dbReference>
<dbReference type="AlphaFoldDB" id="A0A2N4XWS6"/>
<keyword evidence="3 5" id="KW-0687">Ribonucleoprotein</keyword>
<dbReference type="SUPFAM" id="SSF143034">
    <property type="entry name" value="L35p-like"/>
    <property type="match status" value="1"/>
</dbReference>
<comment type="caution">
    <text evidence="7">The sequence shown here is derived from an EMBL/GenBank/DDBJ whole genome shotgun (WGS) entry which is preliminary data.</text>
</comment>
<dbReference type="PRINTS" id="PR00064">
    <property type="entry name" value="RIBOSOMALL35"/>
</dbReference>
<protein>
    <recommendedName>
        <fullName evidence="4 5">Large ribosomal subunit protein bL35</fullName>
    </recommendedName>
</protein>
<dbReference type="FunFam" id="4.10.410.60:FF:000001">
    <property type="entry name" value="50S ribosomal protein L35"/>
    <property type="match status" value="1"/>
</dbReference>
<dbReference type="InterPro" id="IPR021137">
    <property type="entry name" value="Ribosomal_bL35-like"/>
</dbReference>
<dbReference type="GO" id="GO:0022625">
    <property type="term" value="C:cytosolic large ribosomal subunit"/>
    <property type="evidence" value="ECO:0007669"/>
    <property type="project" value="TreeGrafter"/>
</dbReference>
<evidence type="ECO:0000256" key="5">
    <source>
        <dbReference type="HAMAP-Rule" id="MF_00514"/>
    </source>
</evidence>
<dbReference type="EMBL" id="NJPO01000104">
    <property type="protein sequence ID" value="PLK58558.1"/>
    <property type="molecule type" value="Genomic_DNA"/>
</dbReference>
<dbReference type="Gene3D" id="4.10.410.60">
    <property type="match status" value="1"/>
</dbReference>
<dbReference type="GO" id="GO:0006412">
    <property type="term" value="P:translation"/>
    <property type="evidence" value="ECO:0007669"/>
    <property type="project" value="UniProtKB-UniRule"/>
</dbReference>
<dbReference type="HAMAP" id="MF_00514">
    <property type="entry name" value="Ribosomal_bL35"/>
    <property type="match status" value="1"/>
</dbReference>
<accession>A0A2N4XWS6</accession>
<name>A0A2N4XWS6_9GAMM</name>
<evidence type="ECO:0000256" key="1">
    <source>
        <dbReference type="ARBA" id="ARBA00006598"/>
    </source>
</evidence>
<reference evidence="7 8" key="1">
    <citation type="submission" date="2017-06" db="EMBL/GenBank/DDBJ databases">
        <title>Metabolic interaction between xylem feeders and their symbionts.</title>
        <authorList>
            <person name="Chouaia B."/>
        </authorList>
    </citation>
    <scope>NUCLEOTIDE SEQUENCE [LARGE SCALE GENOMIC DNA]</scope>
    <source>
        <strain evidence="7 8">Gra</strain>
    </source>
</reference>
<evidence type="ECO:0000256" key="2">
    <source>
        <dbReference type="ARBA" id="ARBA00022980"/>
    </source>
</evidence>
<dbReference type="InterPro" id="IPR001706">
    <property type="entry name" value="Ribosomal_bL35"/>
</dbReference>
<dbReference type="NCBIfam" id="TIGR00001">
    <property type="entry name" value="rpmI_bact"/>
    <property type="match status" value="1"/>
</dbReference>
<dbReference type="Pfam" id="PF01632">
    <property type="entry name" value="Ribosomal_L35p"/>
    <property type="match status" value="1"/>
</dbReference>
<organism evidence="7 8">
    <name type="scientific">Candidatus Palibaumannia cicadellinicola</name>
    <dbReference type="NCBI Taxonomy" id="186490"/>
    <lineage>
        <taxon>Bacteria</taxon>
        <taxon>Pseudomonadati</taxon>
        <taxon>Pseudomonadota</taxon>
        <taxon>Gammaproteobacteria</taxon>
        <taxon>Candidatus Palibaumannia</taxon>
    </lineage>
</organism>
<comment type="similarity">
    <text evidence="1 5 6">Belongs to the bacterial ribosomal protein bL35 family.</text>
</comment>
<gene>
    <name evidence="5" type="primary">rpmI</name>
    <name evidence="7" type="ORF">CEX73_02030</name>
</gene>